<dbReference type="EMBL" id="WHUW01000001">
    <property type="protein sequence ID" value="KAF8452380.1"/>
    <property type="molecule type" value="Genomic_DNA"/>
</dbReference>
<dbReference type="Proteomes" id="UP001194468">
    <property type="component" value="Unassembled WGS sequence"/>
</dbReference>
<protein>
    <submittedName>
        <fullName evidence="1">Uncharacterized protein</fullName>
    </submittedName>
</protein>
<accession>A0AAD4GLG2</accession>
<organism evidence="1 2">
    <name type="scientific">Boletus edulis BED1</name>
    <dbReference type="NCBI Taxonomy" id="1328754"/>
    <lineage>
        <taxon>Eukaryota</taxon>
        <taxon>Fungi</taxon>
        <taxon>Dikarya</taxon>
        <taxon>Basidiomycota</taxon>
        <taxon>Agaricomycotina</taxon>
        <taxon>Agaricomycetes</taxon>
        <taxon>Agaricomycetidae</taxon>
        <taxon>Boletales</taxon>
        <taxon>Boletineae</taxon>
        <taxon>Boletaceae</taxon>
        <taxon>Boletoideae</taxon>
        <taxon>Boletus</taxon>
    </lineage>
</organism>
<gene>
    <name evidence="1" type="ORF">L210DRAFT_2030724</name>
</gene>
<evidence type="ECO:0000313" key="2">
    <source>
        <dbReference type="Proteomes" id="UP001194468"/>
    </source>
</evidence>
<dbReference type="AlphaFoldDB" id="A0AAD4GLG2"/>
<name>A0AAD4GLG2_BOLED</name>
<sequence length="108" mass="12433">MDLMAAKWASCCFWGISSSASMSSVHIWHTLVPHISELCSLAYPTHIRVNHNISRTHWTDALCRRYVEILTTPTRVHDYLCFLKIPVYTTGWQSSPVLGFGFYSYYVT</sequence>
<reference evidence="1" key="2">
    <citation type="journal article" date="2020" name="Nat. Commun.">
        <title>Large-scale genome sequencing of mycorrhizal fungi provides insights into the early evolution of symbiotic traits.</title>
        <authorList>
            <person name="Miyauchi S."/>
            <person name="Kiss E."/>
            <person name="Kuo A."/>
            <person name="Drula E."/>
            <person name="Kohler A."/>
            <person name="Sanchez-Garcia M."/>
            <person name="Morin E."/>
            <person name="Andreopoulos B."/>
            <person name="Barry K.W."/>
            <person name="Bonito G."/>
            <person name="Buee M."/>
            <person name="Carver A."/>
            <person name="Chen C."/>
            <person name="Cichocki N."/>
            <person name="Clum A."/>
            <person name="Culley D."/>
            <person name="Crous P.W."/>
            <person name="Fauchery L."/>
            <person name="Girlanda M."/>
            <person name="Hayes R.D."/>
            <person name="Keri Z."/>
            <person name="LaButti K."/>
            <person name="Lipzen A."/>
            <person name="Lombard V."/>
            <person name="Magnuson J."/>
            <person name="Maillard F."/>
            <person name="Murat C."/>
            <person name="Nolan M."/>
            <person name="Ohm R.A."/>
            <person name="Pangilinan J."/>
            <person name="Pereira M.F."/>
            <person name="Perotto S."/>
            <person name="Peter M."/>
            <person name="Pfister S."/>
            <person name="Riley R."/>
            <person name="Sitrit Y."/>
            <person name="Stielow J.B."/>
            <person name="Szollosi G."/>
            <person name="Zifcakova L."/>
            <person name="Stursova M."/>
            <person name="Spatafora J.W."/>
            <person name="Tedersoo L."/>
            <person name="Vaario L.M."/>
            <person name="Yamada A."/>
            <person name="Yan M."/>
            <person name="Wang P."/>
            <person name="Xu J."/>
            <person name="Bruns T."/>
            <person name="Baldrian P."/>
            <person name="Vilgalys R."/>
            <person name="Dunand C."/>
            <person name="Henrissat B."/>
            <person name="Grigoriev I.V."/>
            <person name="Hibbett D."/>
            <person name="Nagy L.G."/>
            <person name="Martin F.M."/>
        </authorList>
    </citation>
    <scope>NUCLEOTIDE SEQUENCE</scope>
    <source>
        <strain evidence="1">BED1</strain>
    </source>
</reference>
<evidence type="ECO:0000313" key="1">
    <source>
        <dbReference type="EMBL" id="KAF8452380.1"/>
    </source>
</evidence>
<keyword evidence="2" id="KW-1185">Reference proteome</keyword>
<reference evidence="1" key="1">
    <citation type="submission" date="2019-10" db="EMBL/GenBank/DDBJ databases">
        <authorList>
            <consortium name="DOE Joint Genome Institute"/>
            <person name="Kuo A."/>
            <person name="Miyauchi S."/>
            <person name="Kiss E."/>
            <person name="Drula E."/>
            <person name="Kohler A."/>
            <person name="Sanchez-Garcia M."/>
            <person name="Andreopoulos B."/>
            <person name="Barry K.W."/>
            <person name="Bonito G."/>
            <person name="Buee M."/>
            <person name="Carver A."/>
            <person name="Chen C."/>
            <person name="Cichocki N."/>
            <person name="Clum A."/>
            <person name="Culley D."/>
            <person name="Crous P.W."/>
            <person name="Fauchery L."/>
            <person name="Girlanda M."/>
            <person name="Hayes R."/>
            <person name="Keri Z."/>
            <person name="LaButti K."/>
            <person name="Lipzen A."/>
            <person name="Lombard V."/>
            <person name="Magnuson J."/>
            <person name="Maillard F."/>
            <person name="Morin E."/>
            <person name="Murat C."/>
            <person name="Nolan M."/>
            <person name="Ohm R."/>
            <person name="Pangilinan J."/>
            <person name="Pereira M."/>
            <person name="Perotto S."/>
            <person name="Peter M."/>
            <person name="Riley R."/>
            <person name="Sitrit Y."/>
            <person name="Stielow B."/>
            <person name="Szollosi G."/>
            <person name="Zifcakova L."/>
            <person name="Stursova M."/>
            <person name="Spatafora J.W."/>
            <person name="Tedersoo L."/>
            <person name="Vaario L.-M."/>
            <person name="Yamada A."/>
            <person name="Yan M."/>
            <person name="Wang P."/>
            <person name="Xu J."/>
            <person name="Bruns T."/>
            <person name="Baldrian P."/>
            <person name="Vilgalys R."/>
            <person name="Henrissat B."/>
            <person name="Grigoriev I.V."/>
            <person name="Hibbett D."/>
            <person name="Nagy L.G."/>
            <person name="Martin F.M."/>
        </authorList>
    </citation>
    <scope>NUCLEOTIDE SEQUENCE</scope>
    <source>
        <strain evidence="1">BED1</strain>
    </source>
</reference>
<proteinExistence type="predicted"/>
<comment type="caution">
    <text evidence="1">The sequence shown here is derived from an EMBL/GenBank/DDBJ whole genome shotgun (WGS) entry which is preliminary data.</text>
</comment>